<dbReference type="SUPFAM" id="SSF53850">
    <property type="entry name" value="Periplasmic binding protein-like II"/>
    <property type="match status" value="1"/>
</dbReference>
<accession>A0A1I5PAG6</accession>
<dbReference type="PIRSF" id="PIRSF002741">
    <property type="entry name" value="MppA"/>
    <property type="match status" value="1"/>
</dbReference>
<dbReference type="GO" id="GO:0015833">
    <property type="term" value="P:peptide transport"/>
    <property type="evidence" value="ECO:0007669"/>
    <property type="project" value="TreeGrafter"/>
</dbReference>
<keyword evidence="4" id="KW-1185">Reference proteome</keyword>
<dbReference type="STRING" id="1993.SAMN04489713_11364"/>
<evidence type="ECO:0000313" key="3">
    <source>
        <dbReference type="EMBL" id="SFP31094.1"/>
    </source>
</evidence>
<dbReference type="GO" id="GO:1904680">
    <property type="term" value="F:peptide transmembrane transporter activity"/>
    <property type="evidence" value="ECO:0007669"/>
    <property type="project" value="TreeGrafter"/>
</dbReference>
<dbReference type="Proteomes" id="UP000183413">
    <property type="component" value="Unassembled WGS sequence"/>
</dbReference>
<dbReference type="CDD" id="cd08503">
    <property type="entry name" value="PBP2_NikA_DppA_OppA_like_17"/>
    <property type="match status" value="1"/>
</dbReference>
<keyword evidence="1" id="KW-0732">Signal</keyword>
<dbReference type="PANTHER" id="PTHR30290:SF65">
    <property type="entry name" value="MONOACYL PHOSPHATIDYLINOSITOL TETRAMANNOSIDE-BINDING PROTEIN LPQW-RELATED"/>
    <property type="match status" value="1"/>
</dbReference>
<dbReference type="InterPro" id="IPR000914">
    <property type="entry name" value="SBP_5_dom"/>
</dbReference>
<dbReference type="InParanoid" id="A0A1I5PAG6"/>
<evidence type="ECO:0000256" key="1">
    <source>
        <dbReference type="SAM" id="SignalP"/>
    </source>
</evidence>
<dbReference type="InterPro" id="IPR006311">
    <property type="entry name" value="TAT_signal"/>
</dbReference>
<feature type="chain" id="PRO_5010275036" evidence="1">
    <location>
        <begin position="37"/>
        <end position="530"/>
    </location>
</feature>
<dbReference type="InterPro" id="IPR030678">
    <property type="entry name" value="Peptide/Ni-bd"/>
</dbReference>
<dbReference type="PANTHER" id="PTHR30290">
    <property type="entry name" value="PERIPLASMIC BINDING COMPONENT OF ABC TRANSPORTER"/>
    <property type="match status" value="1"/>
</dbReference>
<dbReference type="Gene3D" id="3.10.105.10">
    <property type="entry name" value="Dipeptide-binding Protein, Domain 3"/>
    <property type="match status" value="1"/>
</dbReference>
<dbReference type="EMBL" id="FOVH01000013">
    <property type="protein sequence ID" value="SFP31094.1"/>
    <property type="molecule type" value="Genomic_DNA"/>
</dbReference>
<dbReference type="GO" id="GO:0042597">
    <property type="term" value="C:periplasmic space"/>
    <property type="evidence" value="ECO:0007669"/>
    <property type="project" value="UniProtKB-ARBA"/>
</dbReference>
<protein>
    <submittedName>
        <fullName evidence="3">Peptide/nickel transport system substrate-binding protein</fullName>
    </submittedName>
</protein>
<reference evidence="3 4" key="1">
    <citation type="submission" date="2016-10" db="EMBL/GenBank/DDBJ databases">
        <authorList>
            <person name="de Groot N.N."/>
        </authorList>
    </citation>
    <scope>NUCLEOTIDE SEQUENCE [LARGE SCALE GENOMIC DNA]</scope>
    <source>
        <strain evidence="3 4">DSM 43067</strain>
    </source>
</reference>
<dbReference type="Gene3D" id="3.40.190.10">
    <property type="entry name" value="Periplasmic binding protein-like II"/>
    <property type="match status" value="1"/>
</dbReference>
<dbReference type="RefSeq" id="WP_075023213.1">
    <property type="nucleotide sequence ID" value="NZ_FOVH01000013.1"/>
</dbReference>
<dbReference type="Pfam" id="PF00496">
    <property type="entry name" value="SBP_bac_5"/>
    <property type="match status" value="1"/>
</dbReference>
<feature type="domain" description="Solute-binding protein family 5" evidence="2">
    <location>
        <begin position="103"/>
        <end position="450"/>
    </location>
</feature>
<name>A0A1I5PAG6_9ACTN</name>
<dbReference type="AlphaFoldDB" id="A0A1I5PAG6"/>
<dbReference type="InterPro" id="IPR039424">
    <property type="entry name" value="SBP_5"/>
</dbReference>
<dbReference type="eggNOG" id="COG0747">
    <property type="taxonomic scope" value="Bacteria"/>
</dbReference>
<sequence length="530" mass="56841">MPQTSLPLTRRALTRRTLLRSGALAGAGALTAPALAACGSGGAPGTARATGPAGPPRRGGTLRIAYLSTAADSIDPLKTSDYLSNARLLQVYEKLGLLGPGRKVRPLLYERVAHNPDGTEWTFTLKEGVKFADGREMTAADVLASYVTQSRTQAAASLAMIDAGRSSAPDARTVRFVLTSPTADLDARFASGYFTVMPDGRTATKAERLNGSGPYRVESFTPGGRSVLVRRKDYWGGAGRGHPDRIEMLAVPDPSARMNALLAGQVDWADNVAFADARAQRGNARVVLHPAPAPDGLGWFLNATRPPFDDPRVRQAFRLAVDRNALVQATTFGLGKVGNDLWGVGLPWYATGLPQRSRDTARASALLKEAGKDRVTVRILASAMAPGLVEASRLVVDQVRDTGFDVQVTEMPVDQFYADPSKYYDYSAVTFSWTAPFPEIAQYLYIPKAPYNFGWNDPSWAERFQDAAGEFDAAARQRAYDRLQRELWDSGTDLVWGLVPKQSATSPGVGGAGAVIDPTAPDLGGVWLAG</sequence>
<evidence type="ECO:0000313" key="4">
    <source>
        <dbReference type="Proteomes" id="UP000183413"/>
    </source>
</evidence>
<organism evidence="3 4">
    <name type="scientific">Actinomadura madurae</name>
    <dbReference type="NCBI Taxonomy" id="1993"/>
    <lineage>
        <taxon>Bacteria</taxon>
        <taxon>Bacillati</taxon>
        <taxon>Actinomycetota</taxon>
        <taxon>Actinomycetes</taxon>
        <taxon>Streptosporangiales</taxon>
        <taxon>Thermomonosporaceae</taxon>
        <taxon>Actinomadura</taxon>
    </lineage>
</organism>
<proteinExistence type="predicted"/>
<evidence type="ECO:0000259" key="2">
    <source>
        <dbReference type="Pfam" id="PF00496"/>
    </source>
</evidence>
<dbReference type="PROSITE" id="PS51318">
    <property type="entry name" value="TAT"/>
    <property type="match status" value="1"/>
</dbReference>
<gene>
    <name evidence="3" type="ORF">SAMN04489713_11364</name>
</gene>
<dbReference type="GO" id="GO:0043190">
    <property type="term" value="C:ATP-binding cassette (ABC) transporter complex"/>
    <property type="evidence" value="ECO:0007669"/>
    <property type="project" value="InterPro"/>
</dbReference>
<feature type="signal peptide" evidence="1">
    <location>
        <begin position="1"/>
        <end position="36"/>
    </location>
</feature>